<dbReference type="Proteomes" id="UP000626109">
    <property type="component" value="Unassembled WGS sequence"/>
</dbReference>
<evidence type="ECO:0000313" key="3">
    <source>
        <dbReference type="EMBL" id="CAE8743249.1"/>
    </source>
</evidence>
<dbReference type="Pfam" id="PF00651">
    <property type="entry name" value="BTB"/>
    <property type="match status" value="1"/>
</dbReference>
<dbReference type="Proteomes" id="UP000654075">
    <property type="component" value="Unassembled WGS sequence"/>
</dbReference>
<feature type="domain" description="BTB" evidence="1">
    <location>
        <begin position="21"/>
        <end position="87"/>
    </location>
</feature>
<evidence type="ECO:0000313" key="2">
    <source>
        <dbReference type="EMBL" id="CAE8592864.1"/>
    </source>
</evidence>
<proteinExistence type="predicted"/>
<dbReference type="AlphaFoldDB" id="A0A813M7Z2"/>
<dbReference type="InterPro" id="IPR000210">
    <property type="entry name" value="BTB/POZ_dom"/>
</dbReference>
<dbReference type="EMBL" id="CAJNNW010037614">
    <property type="protein sequence ID" value="CAE8743249.1"/>
    <property type="molecule type" value="Genomic_DNA"/>
</dbReference>
<reference evidence="3" key="1">
    <citation type="submission" date="2021-02" db="EMBL/GenBank/DDBJ databases">
        <authorList>
            <person name="Dougan E. K."/>
            <person name="Rhodes N."/>
            <person name="Thang M."/>
            <person name="Chan C."/>
        </authorList>
    </citation>
    <scope>NUCLEOTIDE SEQUENCE</scope>
</reference>
<dbReference type="Gene3D" id="3.30.710.10">
    <property type="entry name" value="Potassium Channel Kv1.1, Chain A"/>
    <property type="match status" value="1"/>
</dbReference>
<dbReference type="CDD" id="cd18186">
    <property type="entry name" value="BTB_POZ_ZBTB_KLHL-like"/>
    <property type="match status" value="1"/>
</dbReference>
<comment type="caution">
    <text evidence="3">The sequence shown here is derived from an EMBL/GenBank/DDBJ whole genome shotgun (WGS) entry which is preliminary data.</text>
</comment>
<evidence type="ECO:0000259" key="1">
    <source>
        <dbReference type="PROSITE" id="PS50097"/>
    </source>
</evidence>
<evidence type="ECO:0000313" key="4">
    <source>
        <dbReference type="Proteomes" id="UP000626109"/>
    </source>
</evidence>
<sequence length="294" mass="32460">MVEVQGLESVYERLYAAEESKDVEIQMLDGSIRAHSIVLSANSDAITGMLTHGAASTEKTLRWNDHPVVVGRFVLRLMYTGTVDPDDWPDLQGDSSEQIPLQLLLGGLAVAKVYMVTHLLAAFSQTLQSRLSDGTFNEICAGAIRYDVTALRLHCLQFVQDSEKLSGSVSVSRCGLEHLHGKYVPKGRINGKTKYSHEQNAMYAIWFSEKGEWQMLSNTAIIYKVTSPADVPPLTGWLPTTVMYSPAPLIEHRLGSDGFKARYIAKAFAPEVMSELAAVFGPAEAERKRRKTLA</sequence>
<evidence type="ECO:0000313" key="5">
    <source>
        <dbReference type="Proteomes" id="UP000654075"/>
    </source>
</evidence>
<name>A0A813M7Z2_POLGL</name>
<gene>
    <name evidence="2" type="ORF">PGLA1383_LOCUS11484</name>
    <name evidence="3" type="ORF">PGLA2088_LOCUS51308</name>
</gene>
<accession>A0A813M7Z2</accession>
<dbReference type="EMBL" id="CAJNNV010005938">
    <property type="protein sequence ID" value="CAE8592864.1"/>
    <property type="molecule type" value="Genomic_DNA"/>
</dbReference>
<protein>
    <recommendedName>
        <fullName evidence="1">BTB domain-containing protein</fullName>
    </recommendedName>
</protein>
<dbReference type="InterPro" id="IPR011333">
    <property type="entry name" value="SKP1/BTB/POZ_sf"/>
</dbReference>
<organism evidence="3 4">
    <name type="scientific">Polarella glacialis</name>
    <name type="common">Dinoflagellate</name>
    <dbReference type="NCBI Taxonomy" id="89957"/>
    <lineage>
        <taxon>Eukaryota</taxon>
        <taxon>Sar</taxon>
        <taxon>Alveolata</taxon>
        <taxon>Dinophyceae</taxon>
        <taxon>Suessiales</taxon>
        <taxon>Suessiaceae</taxon>
        <taxon>Polarella</taxon>
    </lineage>
</organism>
<dbReference type="SUPFAM" id="SSF54695">
    <property type="entry name" value="POZ domain"/>
    <property type="match status" value="1"/>
</dbReference>
<keyword evidence="5" id="KW-1185">Reference proteome</keyword>
<dbReference type="PROSITE" id="PS50097">
    <property type="entry name" value="BTB"/>
    <property type="match status" value="1"/>
</dbReference>